<organism evidence="2 4">
    <name type="scientific">Yersinia rochesterensis</name>
    <dbReference type="NCBI Taxonomy" id="1604335"/>
    <lineage>
        <taxon>Bacteria</taxon>
        <taxon>Pseudomonadati</taxon>
        <taxon>Pseudomonadota</taxon>
        <taxon>Gammaproteobacteria</taxon>
        <taxon>Enterobacterales</taxon>
        <taxon>Yersiniaceae</taxon>
        <taxon>Yersinia</taxon>
    </lineage>
</organism>
<accession>A0A386HE56</accession>
<gene>
    <name evidence="1" type="ORF">CH54_646</name>
    <name evidence="2" type="ORF">DXZ79_09380</name>
</gene>
<dbReference type="Proteomes" id="UP000265864">
    <property type="component" value="Chromosome"/>
</dbReference>
<dbReference type="RefSeq" id="WP_038633428.1">
    <property type="nucleotide sequence ID" value="NZ_CABHXS010000149.1"/>
</dbReference>
<evidence type="ECO:0000313" key="2">
    <source>
        <dbReference type="EMBL" id="AYD43889.1"/>
    </source>
</evidence>
<dbReference type="EMBL" id="CP032482">
    <property type="protein sequence ID" value="AYD43889.1"/>
    <property type="molecule type" value="Genomic_DNA"/>
</dbReference>
<dbReference type="Proteomes" id="UP000031883">
    <property type="component" value="Chromosome"/>
</dbReference>
<evidence type="ECO:0000313" key="4">
    <source>
        <dbReference type="Proteomes" id="UP000265864"/>
    </source>
</evidence>
<dbReference type="AlphaFoldDB" id="A0A386HE56"/>
<name>A0A386HE56_9GAMM</name>
<evidence type="ECO:0000313" key="3">
    <source>
        <dbReference type="Proteomes" id="UP000031883"/>
    </source>
</evidence>
<dbReference type="GeneID" id="82550982"/>
<reference evidence="2 4" key="2">
    <citation type="submission" date="2018-09" db="EMBL/GenBank/DDBJ databases">
        <title>Yersinia kristensenii subsp. rochesterensis subsp. nov., Isolated from Human Feces.</title>
        <authorList>
            <person name="Cunningham S.A."/>
            <person name="Jeraldo P."/>
            <person name="Patel R."/>
        </authorList>
    </citation>
    <scope>NUCLEOTIDE SEQUENCE [LARGE SCALE GENOMIC DNA]</scope>
    <source>
        <strain evidence="2 4">ATCC BAA-2637</strain>
    </source>
</reference>
<dbReference type="EMBL" id="CP009997">
    <property type="protein sequence ID" value="AJJ35464.1"/>
    <property type="molecule type" value="Genomic_DNA"/>
</dbReference>
<sequence>MSLALIRYLLKAVITALSSLPNPFVFKQQIKIAATPLFIDLGTLFKKVFGDSQCLQKNMMGVKFHQEYLQKLACCHKTLPIIGVSYLKEQQNNKNLSLRIHTPDGNYDDLPFMAHSILSVFNI</sequence>
<proteinExistence type="predicted"/>
<reference evidence="1 3" key="1">
    <citation type="journal article" date="2015" name="Genome Announc.">
        <title>Thirty-Two Complete Genome Assemblies of Nine Yersinia Species, Including Y. pestis, Y. pseudotuberculosis, and Y. enterocolitica.</title>
        <authorList>
            <person name="Johnson S.L."/>
            <person name="Daligault H.E."/>
            <person name="Davenport K.W."/>
            <person name="Jaissle J."/>
            <person name="Frey K.G."/>
            <person name="Ladner J.T."/>
            <person name="Broomall S.M."/>
            <person name="Bishop-Lilly K.A."/>
            <person name="Bruce D.C."/>
            <person name="Coyne S.R."/>
            <person name="Gibbons H.S."/>
            <person name="Lo C.C."/>
            <person name="Munk A.C."/>
            <person name="Rosenzweig C.N."/>
            <person name="Koroleva G.I."/>
            <person name="Palacios G.F."/>
            <person name="Redden C.L."/>
            <person name="Xu Y."/>
            <person name="Minogue T.D."/>
            <person name="Chain P.S."/>
        </authorList>
    </citation>
    <scope>NUCLEOTIDE SEQUENCE [LARGE SCALE GENOMIC DNA]</scope>
    <source>
        <strain evidence="1 3">Y231</strain>
    </source>
</reference>
<protein>
    <submittedName>
        <fullName evidence="2">Uncharacterized protein</fullName>
    </submittedName>
</protein>
<keyword evidence="3" id="KW-1185">Reference proteome</keyword>
<evidence type="ECO:0000313" key="1">
    <source>
        <dbReference type="EMBL" id="AJJ35464.1"/>
    </source>
</evidence>